<reference evidence="1 2" key="1">
    <citation type="submission" date="2020-08" db="EMBL/GenBank/DDBJ databases">
        <title>Bridging the membrane lipid divide: bacteria of the FCB group superphylum have the potential to synthesize archaeal ether lipids.</title>
        <authorList>
            <person name="Villanueva L."/>
            <person name="Von Meijenfeldt F.A.B."/>
            <person name="Westbye A.B."/>
            <person name="Yadav S."/>
            <person name="Hopmans E.C."/>
            <person name="Dutilh B.E."/>
            <person name="Sinninghe Damste J.S."/>
        </authorList>
    </citation>
    <scope>NUCLEOTIDE SEQUENCE [LARGE SCALE GENOMIC DNA]</scope>
    <source>
        <strain evidence="1">NIOZ-UU17</strain>
    </source>
</reference>
<dbReference type="AlphaFoldDB" id="A0A8J6NTN6"/>
<dbReference type="InterPro" id="IPR016181">
    <property type="entry name" value="Acyl_CoA_acyltransferase"/>
</dbReference>
<protein>
    <submittedName>
        <fullName evidence="1">Uncharacterized protein</fullName>
    </submittedName>
</protein>
<dbReference type="EMBL" id="JACNIG010000326">
    <property type="protein sequence ID" value="MBC8433726.1"/>
    <property type="molecule type" value="Genomic_DNA"/>
</dbReference>
<dbReference type="Proteomes" id="UP000605201">
    <property type="component" value="Unassembled WGS sequence"/>
</dbReference>
<evidence type="ECO:0000313" key="1">
    <source>
        <dbReference type="EMBL" id="MBC8433726.1"/>
    </source>
</evidence>
<gene>
    <name evidence="1" type="ORF">H8D96_17590</name>
</gene>
<name>A0A8J6NTN6_9BACT</name>
<proteinExistence type="predicted"/>
<organism evidence="1 2">
    <name type="scientific">Candidatus Desulfatibia vada</name>
    <dbReference type="NCBI Taxonomy" id="2841696"/>
    <lineage>
        <taxon>Bacteria</taxon>
        <taxon>Pseudomonadati</taxon>
        <taxon>Thermodesulfobacteriota</taxon>
        <taxon>Desulfobacteria</taxon>
        <taxon>Desulfobacterales</taxon>
        <taxon>Desulfobacterales incertae sedis</taxon>
        <taxon>Candidatus Desulfatibia</taxon>
    </lineage>
</organism>
<dbReference type="SUPFAM" id="SSF55729">
    <property type="entry name" value="Acyl-CoA N-acyltransferases (Nat)"/>
    <property type="match status" value="1"/>
</dbReference>
<accession>A0A8J6NTN6</accession>
<dbReference type="Gene3D" id="3.40.630.30">
    <property type="match status" value="1"/>
</dbReference>
<evidence type="ECO:0000313" key="2">
    <source>
        <dbReference type="Proteomes" id="UP000605201"/>
    </source>
</evidence>
<sequence>MTEEYINKRAERGFREKILKSRGYRLAMLWVLAGNDQAKKFYESMGFNTDGSSKTLNIGKTFEANRYRKQLGAAEPSHSSGHGYRRAAEFVVIFL</sequence>
<comment type="caution">
    <text evidence="1">The sequence shown here is derived from an EMBL/GenBank/DDBJ whole genome shotgun (WGS) entry which is preliminary data.</text>
</comment>